<name>A0A4R4Z8M2_9ACTN</name>
<accession>A0A4R4Z8M2</accession>
<protein>
    <submittedName>
        <fullName evidence="2">Uncharacterized protein</fullName>
    </submittedName>
</protein>
<evidence type="ECO:0000256" key="1">
    <source>
        <dbReference type="SAM" id="MobiDB-lite"/>
    </source>
</evidence>
<proteinExistence type="predicted"/>
<reference evidence="2 3" key="1">
    <citation type="submission" date="2019-03" db="EMBL/GenBank/DDBJ databases">
        <title>Draft genome sequences of novel Actinobacteria.</title>
        <authorList>
            <person name="Sahin N."/>
            <person name="Ay H."/>
            <person name="Saygin H."/>
        </authorList>
    </citation>
    <scope>NUCLEOTIDE SEQUENCE [LARGE SCALE GENOMIC DNA]</scope>
    <source>
        <strain evidence="2 3">CH32</strain>
    </source>
</reference>
<keyword evidence="3" id="KW-1185">Reference proteome</keyword>
<dbReference type="AlphaFoldDB" id="A0A4R4Z8M2"/>
<dbReference type="RefSeq" id="WP_132609228.1">
    <property type="nucleotide sequence ID" value="NZ_SMKQ01000008.1"/>
</dbReference>
<sequence>MTMPYPRGLEDRLEALERRVEQLFASIQNRQPITTASAGWKIPNQGLPSSPSSGGHLTASGAEPMWTGSDGSTYSLKPPPPFTPASDPGGMSGLSTPDDWPSTYDPTYGERVQDDLQMIRLWVLQLRSNMLSGGLLI</sequence>
<dbReference type="EMBL" id="SMKQ01000008">
    <property type="protein sequence ID" value="TDD54598.1"/>
    <property type="molecule type" value="Genomic_DNA"/>
</dbReference>
<dbReference type="OrthoDB" id="9958668at2"/>
<organism evidence="2 3">
    <name type="scientific">Nonomuraea terrae</name>
    <dbReference type="NCBI Taxonomy" id="2530383"/>
    <lineage>
        <taxon>Bacteria</taxon>
        <taxon>Bacillati</taxon>
        <taxon>Actinomycetota</taxon>
        <taxon>Actinomycetes</taxon>
        <taxon>Streptosporangiales</taxon>
        <taxon>Streptosporangiaceae</taxon>
        <taxon>Nonomuraea</taxon>
    </lineage>
</organism>
<comment type="caution">
    <text evidence="2">The sequence shown here is derived from an EMBL/GenBank/DDBJ whole genome shotgun (WGS) entry which is preliminary data.</text>
</comment>
<feature type="region of interest" description="Disordered" evidence="1">
    <location>
        <begin position="36"/>
        <end position="108"/>
    </location>
</feature>
<gene>
    <name evidence="2" type="ORF">E1286_05255</name>
</gene>
<evidence type="ECO:0000313" key="3">
    <source>
        <dbReference type="Proteomes" id="UP000295302"/>
    </source>
</evidence>
<evidence type="ECO:0000313" key="2">
    <source>
        <dbReference type="EMBL" id="TDD54598.1"/>
    </source>
</evidence>
<dbReference type="Proteomes" id="UP000295302">
    <property type="component" value="Unassembled WGS sequence"/>
</dbReference>